<feature type="transmembrane region" description="Helical" evidence="8">
    <location>
        <begin position="77"/>
        <end position="98"/>
    </location>
</feature>
<keyword evidence="4" id="KW-1003">Cell membrane</keyword>
<protein>
    <submittedName>
        <fullName evidence="9">Transport system permease protein</fullName>
    </submittedName>
</protein>
<keyword evidence="3" id="KW-0813">Transport</keyword>
<comment type="subcellular location">
    <subcellularLocation>
        <location evidence="1">Cell membrane</location>
        <topology evidence="1">Multi-pass membrane protein</topology>
    </subcellularLocation>
</comment>
<name>A0A3P3XQI4_9SPIR</name>
<keyword evidence="7 8" id="KW-0472">Membrane</keyword>
<keyword evidence="5 8" id="KW-0812">Transmembrane</keyword>
<dbReference type="InterPro" id="IPR037294">
    <property type="entry name" value="ABC_BtuC-like"/>
</dbReference>
<evidence type="ECO:0000256" key="5">
    <source>
        <dbReference type="ARBA" id="ARBA00022692"/>
    </source>
</evidence>
<evidence type="ECO:0000256" key="1">
    <source>
        <dbReference type="ARBA" id="ARBA00004651"/>
    </source>
</evidence>
<sequence length="376" mass="39112">MNKNTEPESRQIGDRAPHKSRARLIAGLGACTLLLALLDISVGSVRIPFAEVWKALIGQASRQEWATIIHVFRLPKMLTAMLAGASLSVAGLVLQSIFRNPLAAPDSLGIGAGASIGVAVLMFAGGALGALGAGAQGIGTQGSAILGNLPPLGYTLLVIAASLGAGVVVSIILLISRKFEQVVTVLIMGLLVGYLTSSLVSLLVYFGSPQKVQLYLSWTYGSFGGVRTNELPYLAGATLIGFALVGSDIKALNAFLISERFASTIGIRVRASRTRLLIAASILAGSVTAFCGPIAFLGIAAPHAARLLSRSAEHRILLPITALSGMCFALLADMLSSLPGHGAVLPINPLLALIGSPIIISMFFHRDRGSLVEEME</sequence>
<feature type="transmembrane region" description="Helical" evidence="8">
    <location>
        <begin position="110"/>
        <end position="132"/>
    </location>
</feature>
<evidence type="ECO:0000256" key="8">
    <source>
        <dbReference type="SAM" id="Phobius"/>
    </source>
</evidence>
<evidence type="ECO:0000256" key="3">
    <source>
        <dbReference type="ARBA" id="ARBA00022448"/>
    </source>
</evidence>
<dbReference type="PANTHER" id="PTHR30472:SF41">
    <property type="entry name" value="TRANSPORT SYSTEM PERMEASE PROTEIN"/>
    <property type="match status" value="1"/>
</dbReference>
<dbReference type="AlphaFoldDB" id="A0A3P3XQI4"/>
<gene>
    <name evidence="9" type="ORF">SPIRO4BDMA_50086</name>
</gene>
<dbReference type="GO" id="GO:0022857">
    <property type="term" value="F:transmembrane transporter activity"/>
    <property type="evidence" value="ECO:0007669"/>
    <property type="project" value="InterPro"/>
</dbReference>
<feature type="transmembrane region" description="Helical" evidence="8">
    <location>
        <begin position="233"/>
        <end position="256"/>
    </location>
</feature>
<feature type="transmembrane region" description="Helical" evidence="8">
    <location>
        <begin position="182"/>
        <end position="206"/>
    </location>
</feature>
<organism evidence="9">
    <name type="scientific">uncultured spirochete</name>
    <dbReference type="NCBI Taxonomy" id="156406"/>
    <lineage>
        <taxon>Bacteria</taxon>
        <taxon>Pseudomonadati</taxon>
        <taxon>Spirochaetota</taxon>
        <taxon>Spirochaetia</taxon>
        <taxon>Spirochaetales</taxon>
        <taxon>environmental samples</taxon>
    </lineage>
</organism>
<dbReference type="GO" id="GO:0033214">
    <property type="term" value="P:siderophore-iron import into cell"/>
    <property type="evidence" value="ECO:0007669"/>
    <property type="project" value="TreeGrafter"/>
</dbReference>
<dbReference type="EMBL" id="FWDO01000005">
    <property type="protein sequence ID" value="SLM18571.1"/>
    <property type="molecule type" value="Genomic_DNA"/>
</dbReference>
<reference evidence="9" key="1">
    <citation type="submission" date="2017-02" db="EMBL/GenBank/DDBJ databases">
        <authorList>
            <person name="Regsiter A."/>
            <person name="William W."/>
        </authorList>
    </citation>
    <scope>NUCLEOTIDE SEQUENCE</scope>
    <source>
        <strain evidence="9">BdmA 4</strain>
    </source>
</reference>
<accession>A0A3P3XQI4</accession>
<dbReference type="CDD" id="cd06550">
    <property type="entry name" value="TM_ABC_iron-siderophores_like"/>
    <property type="match status" value="1"/>
</dbReference>
<feature type="transmembrane region" description="Helical" evidence="8">
    <location>
        <begin position="276"/>
        <end position="296"/>
    </location>
</feature>
<feature type="transmembrane region" description="Helical" evidence="8">
    <location>
        <begin position="152"/>
        <end position="175"/>
    </location>
</feature>
<keyword evidence="6 8" id="KW-1133">Transmembrane helix</keyword>
<proteinExistence type="inferred from homology"/>
<evidence type="ECO:0000256" key="6">
    <source>
        <dbReference type="ARBA" id="ARBA00022989"/>
    </source>
</evidence>
<evidence type="ECO:0000256" key="2">
    <source>
        <dbReference type="ARBA" id="ARBA00007935"/>
    </source>
</evidence>
<evidence type="ECO:0000313" key="9">
    <source>
        <dbReference type="EMBL" id="SLM18571.1"/>
    </source>
</evidence>
<dbReference type="Gene3D" id="1.10.3470.10">
    <property type="entry name" value="ABC transporter involved in vitamin B12 uptake, BtuC"/>
    <property type="match status" value="1"/>
</dbReference>
<evidence type="ECO:0000256" key="7">
    <source>
        <dbReference type="ARBA" id="ARBA00023136"/>
    </source>
</evidence>
<evidence type="ECO:0000256" key="4">
    <source>
        <dbReference type="ARBA" id="ARBA00022475"/>
    </source>
</evidence>
<dbReference type="GO" id="GO:0005886">
    <property type="term" value="C:plasma membrane"/>
    <property type="evidence" value="ECO:0007669"/>
    <property type="project" value="UniProtKB-SubCell"/>
</dbReference>
<comment type="similarity">
    <text evidence="2">Belongs to the binding-protein-dependent transport system permease family. FecCD subfamily.</text>
</comment>
<dbReference type="InterPro" id="IPR000522">
    <property type="entry name" value="ABC_transptr_permease_BtuC"/>
</dbReference>
<dbReference type="SUPFAM" id="SSF81345">
    <property type="entry name" value="ABC transporter involved in vitamin B12 uptake, BtuC"/>
    <property type="match status" value="1"/>
</dbReference>
<feature type="transmembrane region" description="Helical" evidence="8">
    <location>
        <begin position="21"/>
        <end position="38"/>
    </location>
</feature>
<dbReference type="PANTHER" id="PTHR30472">
    <property type="entry name" value="FERRIC ENTEROBACTIN TRANSPORT SYSTEM PERMEASE PROTEIN"/>
    <property type="match status" value="1"/>
</dbReference>
<feature type="transmembrane region" description="Helical" evidence="8">
    <location>
        <begin position="347"/>
        <end position="365"/>
    </location>
</feature>
<dbReference type="Pfam" id="PF01032">
    <property type="entry name" value="FecCD"/>
    <property type="match status" value="1"/>
</dbReference>